<evidence type="ECO:0000256" key="1">
    <source>
        <dbReference type="SAM" id="Phobius"/>
    </source>
</evidence>
<keyword evidence="1" id="KW-0472">Membrane</keyword>
<dbReference type="RefSeq" id="WP_003663119.1">
    <property type="nucleotide sequence ID" value="NZ_CP007122.1"/>
</dbReference>
<sequence length="182" mass="21293">MGSYSKFIIKTTCRNKFNLIPVVLLIGVTLFLLIMNTSTIKTQGYKASIQQNIKETNSLIDVYTKNINEAKTSKDREIPYRAREQAKQVRSDNKLSLELATQQKWQSSLKVQLHIINSNDMQTIKHHPSSVSPDYISSVYATRTLYKHLIKLNLRPMLLEWRHKAFHSPYAWWMFSFLLLLF</sequence>
<keyword evidence="1" id="KW-1133">Transmembrane helix</keyword>
<evidence type="ECO:0000313" key="3">
    <source>
        <dbReference type="Proteomes" id="UP000019441"/>
    </source>
</evidence>
<dbReference type="EMBL" id="CP007122">
    <property type="protein sequence ID" value="AHJ34387.1"/>
    <property type="molecule type" value="Genomic_DNA"/>
</dbReference>
<organism evidence="2 3">
    <name type="scientific">Lacticaseibacillus paracasei N1115</name>
    <dbReference type="NCBI Taxonomy" id="1446494"/>
    <lineage>
        <taxon>Bacteria</taxon>
        <taxon>Bacillati</taxon>
        <taxon>Bacillota</taxon>
        <taxon>Bacilli</taxon>
        <taxon>Lactobacillales</taxon>
        <taxon>Lactobacillaceae</taxon>
        <taxon>Lacticaseibacillus</taxon>
    </lineage>
</organism>
<feature type="transmembrane region" description="Helical" evidence="1">
    <location>
        <begin position="20"/>
        <end position="40"/>
    </location>
</feature>
<gene>
    <name evidence="2" type="ORF">AF91_00190</name>
</gene>
<name>A0A806LM65_LACPA</name>
<evidence type="ECO:0000313" key="2">
    <source>
        <dbReference type="EMBL" id="AHJ34387.1"/>
    </source>
</evidence>
<reference evidence="2 3" key="1">
    <citation type="journal article" date="2014" name="Genome Announc.">
        <title>Whole Genome Sequence of the Probiotic Strain Lactobacillus paracasei N1115, Isolated from Traditional Chinese Fermented Milk.</title>
        <authorList>
            <person name="Wang S."/>
            <person name="Zhu H."/>
            <person name="He F."/>
            <person name="Luo Y."/>
            <person name="Kang Z."/>
            <person name="Lu C."/>
            <person name="Feng L."/>
            <person name="Lu X."/>
            <person name="Xue Y."/>
            <person name="Wang H."/>
        </authorList>
    </citation>
    <scope>NUCLEOTIDE SEQUENCE [LARGE SCALE GENOMIC DNA]</scope>
    <source>
        <strain evidence="2 3">N1115</strain>
    </source>
</reference>
<dbReference type="KEGG" id="lpq:AF91_00190"/>
<accession>A0A806LM65</accession>
<keyword evidence="1" id="KW-0812">Transmembrane</keyword>
<protein>
    <submittedName>
        <fullName evidence="2">Uncharacterized protein</fullName>
    </submittedName>
</protein>
<dbReference type="Proteomes" id="UP000019441">
    <property type="component" value="Chromosome"/>
</dbReference>
<dbReference type="AlphaFoldDB" id="A0A806LM65"/>
<proteinExistence type="predicted"/>